<protein>
    <submittedName>
        <fullName evidence="2">Uncharacterized protein</fullName>
    </submittedName>
</protein>
<accession>A0A7Y0S5X7</accession>
<dbReference type="AlphaFoldDB" id="A0A7Y0S5X7"/>
<keyword evidence="1" id="KW-0812">Transmembrane</keyword>
<evidence type="ECO:0000313" key="3">
    <source>
        <dbReference type="Proteomes" id="UP000555836"/>
    </source>
</evidence>
<evidence type="ECO:0000313" key="2">
    <source>
        <dbReference type="EMBL" id="NMU26969.1"/>
    </source>
</evidence>
<proteinExistence type="predicted"/>
<feature type="transmembrane region" description="Helical" evidence="1">
    <location>
        <begin position="7"/>
        <end position="26"/>
    </location>
</feature>
<evidence type="ECO:0000256" key="1">
    <source>
        <dbReference type="SAM" id="Phobius"/>
    </source>
</evidence>
<feature type="transmembrane region" description="Helical" evidence="1">
    <location>
        <begin position="38"/>
        <end position="55"/>
    </location>
</feature>
<gene>
    <name evidence="2" type="ORF">HKB21_15230</name>
</gene>
<feature type="transmembrane region" description="Helical" evidence="1">
    <location>
        <begin position="67"/>
        <end position="92"/>
    </location>
</feature>
<keyword evidence="1" id="KW-0472">Membrane</keyword>
<organism evidence="2 3">
    <name type="scientific">Vibrio parahaemolyticus</name>
    <dbReference type="NCBI Taxonomy" id="670"/>
    <lineage>
        <taxon>Bacteria</taxon>
        <taxon>Pseudomonadati</taxon>
        <taxon>Pseudomonadota</taxon>
        <taxon>Gammaproteobacteria</taxon>
        <taxon>Vibrionales</taxon>
        <taxon>Vibrionaceae</taxon>
        <taxon>Vibrio</taxon>
    </lineage>
</organism>
<keyword evidence="1" id="KW-1133">Transmembrane helix</keyword>
<sequence>MNKVEKIELLEMFLTVIVFSLVVWVFPSGEPLVVDNNLFGFWGIPALFILIRAFLEDLVSKGARPSAVAVGVLASVTNGVWAGLSLGSVLILNEWFANPDAGNYEPLLIATTLASAAVLHSYGRFAKLEKFLKRKA</sequence>
<dbReference type="RefSeq" id="WP_140306060.1">
    <property type="nucleotide sequence ID" value="NZ_CP138328.1"/>
</dbReference>
<reference evidence="2 3" key="1">
    <citation type="submission" date="2020-04" db="EMBL/GenBank/DDBJ databases">
        <title>Whole-genome sequencing of Vibrio spp. from China reveals different genetic environments of blaCTX-M-14 among diverse lineages.</title>
        <authorList>
            <person name="Zheng Z."/>
            <person name="Ye L."/>
            <person name="Chen S."/>
        </authorList>
    </citation>
    <scope>NUCLEOTIDE SEQUENCE [LARGE SCALE GENOMIC DNA]</scope>
    <source>
        <strain evidence="2 3">Vb0574</strain>
    </source>
</reference>
<dbReference type="EMBL" id="JABCLD010001665">
    <property type="protein sequence ID" value="NMU26969.1"/>
    <property type="molecule type" value="Genomic_DNA"/>
</dbReference>
<comment type="caution">
    <text evidence="2">The sequence shown here is derived from an EMBL/GenBank/DDBJ whole genome shotgun (WGS) entry which is preliminary data.</text>
</comment>
<name>A0A7Y0S5X7_VIBPH</name>
<feature type="transmembrane region" description="Helical" evidence="1">
    <location>
        <begin position="104"/>
        <end position="125"/>
    </location>
</feature>
<dbReference type="Proteomes" id="UP000555836">
    <property type="component" value="Unassembled WGS sequence"/>
</dbReference>